<reference evidence="1" key="2">
    <citation type="journal article" date="2015" name="Data Brief">
        <title>Shoot transcriptome of the giant reed, Arundo donax.</title>
        <authorList>
            <person name="Barrero R.A."/>
            <person name="Guerrero F.D."/>
            <person name="Moolhuijzen P."/>
            <person name="Goolsby J.A."/>
            <person name="Tidwell J."/>
            <person name="Bellgard S.E."/>
            <person name="Bellgard M.I."/>
        </authorList>
    </citation>
    <scope>NUCLEOTIDE SEQUENCE</scope>
    <source>
        <tissue evidence="1">Shoot tissue taken approximately 20 cm above the soil surface</tissue>
    </source>
</reference>
<reference evidence="1" key="1">
    <citation type="submission" date="2014-09" db="EMBL/GenBank/DDBJ databases">
        <authorList>
            <person name="Magalhaes I.L.F."/>
            <person name="Oliveira U."/>
            <person name="Santos F.R."/>
            <person name="Vidigal T.H.D.A."/>
            <person name="Brescovit A.D."/>
            <person name="Santos A.J."/>
        </authorList>
    </citation>
    <scope>NUCLEOTIDE SEQUENCE</scope>
    <source>
        <tissue evidence="1">Shoot tissue taken approximately 20 cm above the soil surface</tissue>
    </source>
</reference>
<organism evidence="1">
    <name type="scientific">Arundo donax</name>
    <name type="common">Giant reed</name>
    <name type="synonym">Donax arundinaceus</name>
    <dbReference type="NCBI Taxonomy" id="35708"/>
    <lineage>
        <taxon>Eukaryota</taxon>
        <taxon>Viridiplantae</taxon>
        <taxon>Streptophyta</taxon>
        <taxon>Embryophyta</taxon>
        <taxon>Tracheophyta</taxon>
        <taxon>Spermatophyta</taxon>
        <taxon>Magnoliopsida</taxon>
        <taxon>Liliopsida</taxon>
        <taxon>Poales</taxon>
        <taxon>Poaceae</taxon>
        <taxon>PACMAD clade</taxon>
        <taxon>Arundinoideae</taxon>
        <taxon>Arundineae</taxon>
        <taxon>Arundo</taxon>
    </lineage>
</organism>
<protein>
    <submittedName>
        <fullName evidence="1">Uncharacterized protein</fullName>
    </submittedName>
</protein>
<evidence type="ECO:0000313" key="1">
    <source>
        <dbReference type="EMBL" id="JAE23813.1"/>
    </source>
</evidence>
<sequence length="22" mass="2585">MDLVQQFLESVNNSENQVQQFS</sequence>
<proteinExistence type="predicted"/>
<dbReference type="EMBL" id="GBRH01174083">
    <property type="protein sequence ID" value="JAE23813.1"/>
    <property type="molecule type" value="Transcribed_RNA"/>
</dbReference>
<name>A0A0A9GTC9_ARUDO</name>
<dbReference type="AlphaFoldDB" id="A0A0A9GTC9"/>
<accession>A0A0A9GTC9</accession>